<organism evidence="2 3">
    <name type="scientific">Triticum urartu</name>
    <name type="common">Red wild einkorn</name>
    <name type="synonym">Crithodium urartu</name>
    <dbReference type="NCBI Taxonomy" id="4572"/>
    <lineage>
        <taxon>Eukaryota</taxon>
        <taxon>Viridiplantae</taxon>
        <taxon>Streptophyta</taxon>
        <taxon>Embryophyta</taxon>
        <taxon>Tracheophyta</taxon>
        <taxon>Spermatophyta</taxon>
        <taxon>Magnoliopsida</taxon>
        <taxon>Liliopsida</taxon>
        <taxon>Poales</taxon>
        <taxon>Poaceae</taxon>
        <taxon>BOP clade</taxon>
        <taxon>Pooideae</taxon>
        <taxon>Triticodae</taxon>
        <taxon>Triticeae</taxon>
        <taxon>Triticinae</taxon>
        <taxon>Triticum</taxon>
    </lineage>
</organism>
<sequence>MPTMWSRSPLRGPGLPSGTSRPRSTSLSSSSTACPEVSLSSVMTHLNVRIFMNHTTDEVSVLLSDSPHG</sequence>
<dbReference type="AlphaFoldDB" id="A0A8R7Q7Y4"/>
<proteinExistence type="predicted"/>
<reference evidence="2" key="2">
    <citation type="submission" date="2018-03" db="EMBL/GenBank/DDBJ databases">
        <title>The Triticum urartu genome reveals the dynamic nature of wheat genome evolution.</title>
        <authorList>
            <person name="Ling H."/>
            <person name="Ma B."/>
            <person name="Shi X."/>
            <person name="Liu H."/>
            <person name="Dong L."/>
            <person name="Sun H."/>
            <person name="Cao Y."/>
            <person name="Gao Q."/>
            <person name="Zheng S."/>
            <person name="Li Y."/>
            <person name="Yu Y."/>
            <person name="Du H."/>
            <person name="Qi M."/>
            <person name="Li Y."/>
            <person name="Yu H."/>
            <person name="Cui Y."/>
            <person name="Wang N."/>
            <person name="Chen C."/>
            <person name="Wu H."/>
            <person name="Zhao Y."/>
            <person name="Zhang J."/>
            <person name="Li Y."/>
            <person name="Zhou W."/>
            <person name="Zhang B."/>
            <person name="Hu W."/>
            <person name="Eijk M."/>
            <person name="Tang J."/>
            <person name="Witsenboer H."/>
            <person name="Zhao S."/>
            <person name="Li Z."/>
            <person name="Zhang A."/>
            <person name="Wang D."/>
            <person name="Liang C."/>
        </authorList>
    </citation>
    <scope>NUCLEOTIDE SEQUENCE [LARGE SCALE GENOMIC DNA]</scope>
    <source>
        <strain evidence="2">cv. G1812</strain>
    </source>
</reference>
<feature type="region of interest" description="Disordered" evidence="1">
    <location>
        <begin position="1"/>
        <end position="36"/>
    </location>
</feature>
<dbReference type="EnsemblPlants" id="TuG1812G0500000271.01.T01">
    <property type="protein sequence ID" value="TuG1812G0500000271.01.T01.cds373641"/>
    <property type="gene ID" value="TuG1812G0500000271.01"/>
</dbReference>
<evidence type="ECO:0000256" key="1">
    <source>
        <dbReference type="SAM" id="MobiDB-lite"/>
    </source>
</evidence>
<protein>
    <submittedName>
        <fullName evidence="2">Uncharacterized protein</fullName>
    </submittedName>
</protein>
<evidence type="ECO:0000313" key="2">
    <source>
        <dbReference type="EnsemblPlants" id="TuG1812G0500000271.01.T01.cds373641"/>
    </source>
</evidence>
<name>A0A8R7Q7Y4_TRIUA</name>
<evidence type="ECO:0000313" key="3">
    <source>
        <dbReference type="Proteomes" id="UP000015106"/>
    </source>
</evidence>
<accession>A0A8R7Q7Y4</accession>
<reference evidence="2" key="3">
    <citation type="submission" date="2022-06" db="UniProtKB">
        <authorList>
            <consortium name="EnsemblPlants"/>
        </authorList>
    </citation>
    <scope>IDENTIFICATION</scope>
</reference>
<dbReference type="PROSITE" id="PS51257">
    <property type="entry name" value="PROKAR_LIPOPROTEIN"/>
    <property type="match status" value="1"/>
</dbReference>
<dbReference type="Proteomes" id="UP000015106">
    <property type="component" value="Chromosome 5"/>
</dbReference>
<reference evidence="3" key="1">
    <citation type="journal article" date="2013" name="Nature">
        <title>Draft genome of the wheat A-genome progenitor Triticum urartu.</title>
        <authorList>
            <person name="Ling H.Q."/>
            <person name="Zhao S."/>
            <person name="Liu D."/>
            <person name="Wang J."/>
            <person name="Sun H."/>
            <person name="Zhang C."/>
            <person name="Fan H."/>
            <person name="Li D."/>
            <person name="Dong L."/>
            <person name="Tao Y."/>
            <person name="Gao C."/>
            <person name="Wu H."/>
            <person name="Li Y."/>
            <person name="Cui Y."/>
            <person name="Guo X."/>
            <person name="Zheng S."/>
            <person name="Wang B."/>
            <person name="Yu K."/>
            <person name="Liang Q."/>
            <person name="Yang W."/>
            <person name="Lou X."/>
            <person name="Chen J."/>
            <person name="Feng M."/>
            <person name="Jian J."/>
            <person name="Zhang X."/>
            <person name="Luo G."/>
            <person name="Jiang Y."/>
            <person name="Liu J."/>
            <person name="Wang Z."/>
            <person name="Sha Y."/>
            <person name="Zhang B."/>
            <person name="Wu H."/>
            <person name="Tang D."/>
            <person name="Shen Q."/>
            <person name="Xue P."/>
            <person name="Zou S."/>
            <person name="Wang X."/>
            <person name="Liu X."/>
            <person name="Wang F."/>
            <person name="Yang Y."/>
            <person name="An X."/>
            <person name="Dong Z."/>
            <person name="Zhang K."/>
            <person name="Zhang X."/>
            <person name="Luo M.C."/>
            <person name="Dvorak J."/>
            <person name="Tong Y."/>
            <person name="Wang J."/>
            <person name="Yang H."/>
            <person name="Li Z."/>
            <person name="Wang D."/>
            <person name="Zhang A."/>
            <person name="Wang J."/>
        </authorList>
    </citation>
    <scope>NUCLEOTIDE SEQUENCE</scope>
    <source>
        <strain evidence="3">cv. G1812</strain>
    </source>
</reference>
<dbReference type="Gramene" id="TuG1812G0500000271.01.T01">
    <property type="protein sequence ID" value="TuG1812G0500000271.01.T01.cds373641"/>
    <property type="gene ID" value="TuG1812G0500000271.01"/>
</dbReference>
<keyword evidence="3" id="KW-1185">Reference proteome</keyword>
<feature type="compositionally biased region" description="Low complexity" evidence="1">
    <location>
        <begin position="16"/>
        <end position="31"/>
    </location>
</feature>